<evidence type="ECO:0000313" key="1">
    <source>
        <dbReference type="EMBL" id="NKE10767.1"/>
    </source>
</evidence>
<protein>
    <recommendedName>
        <fullName evidence="3">Glycosyl hydrolase family 98 putative carbohydrate-binding module domain-containing protein</fullName>
    </recommendedName>
</protein>
<proteinExistence type="predicted"/>
<dbReference type="Proteomes" id="UP000521379">
    <property type="component" value="Unassembled WGS sequence"/>
</dbReference>
<organism evidence="1 2">
    <name type="scientific">Kocuria subflava</name>
    <dbReference type="NCBI Taxonomy" id="1736139"/>
    <lineage>
        <taxon>Bacteria</taxon>
        <taxon>Bacillati</taxon>
        <taxon>Actinomycetota</taxon>
        <taxon>Actinomycetes</taxon>
        <taxon>Micrococcales</taxon>
        <taxon>Micrococcaceae</taxon>
        <taxon>Kocuria</taxon>
    </lineage>
</organism>
<evidence type="ECO:0000313" key="2">
    <source>
        <dbReference type="Proteomes" id="UP000521379"/>
    </source>
</evidence>
<gene>
    <name evidence="1" type="ORF">GTW58_12725</name>
</gene>
<keyword evidence="2" id="KW-1185">Reference proteome</keyword>
<sequence>MSEFFQPGDYWAENRYDVADENSISGISREIRDCGSGYGGPARLELRLANNFDKLSFKAGQANQSESSRDTLVVRVVGNGNQIDIQRIPFNKVQGFDLEVADVNALEVEFYLDDEVTECGNSGTSTAVIWDVELQ</sequence>
<accession>A0A846TZX5</accession>
<dbReference type="AlphaFoldDB" id="A0A846TZX5"/>
<dbReference type="EMBL" id="JAAVUN010000053">
    <property type="protein sequence ID" value="NKE10767.1"/>
    <property type="molecule type" value="Genomic_DNA"/>
</dbReference>
<name>A0A846TZX5_9MICC</name>
<evidence type="ECO:0008006" key="3">
    <source>
        <dbReference type="Google" id="ProtNLM"/>
    </source>
</evidence>
<dbReference type="RefSeq" id="WP_119933789.1">
    <property type="nucleotide sequence ID" value="NZ_JAAVUN010000053.1"/>
</dbReference>
<reference evidence="1 2" key="1">
    <citation type="submission" date="2020-02" db="EMBL/GenBank/DDBJ databases">
        <authorList>
            <person name="Sun Q."/>
        </authorList>
    </citation>
    <scope>NUCLEOTIDE SEQUENCE [LARGE SCALE GENOMIC DNA]</scope>
    <source>
        <strain evidence="1 2">YIM 13062</strain>
    </source>
</reference>
<comment type="caution">
    <text evidence="1">The sequence shown here is derived from an EMBL/GenBank/DDBJ whole genome shotgun (WGS) entry which is preliminary data.</text>
</comment>